<keyword evidence="3" id="KW-1185">Reference proteome</keyword>
<dbReference type="EMBL" id="JAPQKS010000001">
    <property type="protein sequence ID" value="KAJ5249250.1"/>
    <property type="molecule type" value="Genomic_DNA"/>
</dbReference>
<sequence>MGTPTPHNGNPSVATKESVPDLSPCLHHLESSGPDTAGQTHYRPPKGLTVQRLNRCYYSCPAGLNY</sequence>
<evidence type="ECO:0000313" key="3">
    <source>
        <dbReference type="Proteomes" id="UP001150941"/>
    </source>
</evidence>
<dbReference type="GeneID" id="83197301"/>
<gene>
    <name evidence="2" type="ORF">N7468_000701</name>
</gene>
<feature type="region of interest" description="Disordered" evidence="1">
    <location>
        <begin position="1"/>
        <end position="45"/>
    </location>
</feature>
<evidence type="ECO:0000256" key="1">
    <source>
        <dbReference type="SAM" id="MobiDB-lite"/>
    </source>
</evidence>
<reference evidence="2" key="1">
    <citation type="submission" date="2022-11" db="EMBL/GenBank/DDBJ databases">
        <authorList>
            <person name="Petersen C."/>
        </authorList>
    </citation>
    <scope>NUCLEOTIDE SEQUENCE</scope>
    <source>
        <strain evidence="2">IBT 19713</strain>
    </source>
</reference>
<dbReference type="RefSeq" id="XP_058336029.1">
    <property type="nucleotide sequence ID" value="XM_058469998.1"/>
</dbReference>
<proteinExistence type="predicted"/>
<accession>A0A9W9PMN5</accession>
<comment type="caution">
    <text evidence="2">The sequence shown here is derived from an EMBL/GenBank/DDBJ whole genome shotgun (WGS) entry which is preliminary data.</text>
</comment>
<dbReference type="Proteomes" id="UP001150941">
    <property type="component" value="Unassembled WGS sequence"/>
</dbReference>
<protein>
    <submittedName>
        <fullName evidence="2">Uncharacterized protein</fullName>
    </submittedName>
</protein>
<organism evidence="2 3">
    <name type="scientific">Penicillium chermesinum</name>
    <dbReference type="NCBI Taxonomy" id="63820"/>
    <lineage>
        <taxon>Eukaryota</taxon>
        <taxon>Fungi</taxon>
        <taxon>Dikarya</taxon>
        <taxon>Ascomycota</taxon>
        <taxon>Pezizomycotina</taxon>
        <taxon>Eurotiomycetes</taxon>
        <taxon>Eurotiomycetidae</taxon>
        <taxon>Eurotiales</taxon>
        <taxon>Aspergillaceae</taxon>
        <taxon>Penicillium</taxon>
    </lineage>
</organism>
<feature type="compositionally biased region" description="Polar residues" evidence="1">
    <location>
        <begin position="1"/>
        <end position="15"/>
    </location>
</feature>
<name>A0A9W9PMN5_9EURO</name>
<reference evidence="2" key="2">
    <citation type="journal article" date="2023" name="IMA Fungus">
        <title>Comparative genomic study of the Penicillium genus elucidates a diverse pangenome and 15 lateral gene transfer events.</title>
        <authorList>
            <person name="Petersen C."/>
            <person name="Sorensen T."/>
            <person name="Nielsen M.R."/>
            <person name="Sondergaard T.E."/>
            <person name="Sorensen J.L."/>
            <person name="Fitzpatrick D.A."/>
            <person name="Frisvad J.C."/>
            <person name="Nielsen K.L."/>
        </authorList>
    </citation>
    <scope>NUCLEOTIDE SEQUENCE</scope>
    <source>
        <strain evidence="2">IBT 19713</strain>
    </source>
</reference>
<evidence type="ECO:0000313" key="2">
    <source>
        <dbReference type="EMBL" id="KAJ5249250.1"/>
    </source>
</evidence>
<dbReference type="AlphaFoldDB" id="A0A9W9PMN5"/>